<dbReference type="SUPFAM" id="SSF46894">
    <property type="entry name" value="C-terminal effector domain of the bipartite response regulators"/>
    <property type="match status" value="1"/>
</dbReference>
<dbReference type="PRINTS" id="PR00038">
    <property type="entry name" value="HTHLUXR"/>
</dbReference>
<feature type="domain" description="HTH luxR-type" evidence="2">
    <location>
        <begin position="475"/>
        <end position="540"/>
    </location>
</feature>
<dbReference type="CDD" id="cd06170">
    <property type="entry name" value="LuxR_C_like"/>
    <property type="match status" value="1"/>
</dbReference>
<dbReference type="PANTHER" id="PTHR43214">
    <property type="entry name" value="TWO-COMPONENT RESPONSE REGULATOR"/>
    <property type="match status" value="1"/>
</dbReference>
<dbReference type="PROSITE" id="PS50043">
    <property type="entry name" value="HTH_LUXR_2"/>
    <property type="match status" value="1"/>
</dbReference>
<evidence type="ECO:0000256" key="1">
    <source>
        <dbReference type="ARBA" id="ARBA00023125"/>
    </source>
</evidence>
<reference evidence="3" key="2">
    <citation type="submission" date="2021-04" db="EMBL/GenBank/DDBJ databases">
        <authorList>
            <person name="Gilroy R."/>
        </authorList>
    </citation>
    <scope>NUCLEOTIDE SEQUENCE</scope>
    <source>
        <strain evidence="3">ChiGjej4B4-7305</strain>
    </source>
</reference>
<keyword evidence="1" id="KW-0238">DNA-binding</keyword>
<dbReference type="SUPFAM" id="SSF48452">
    <property type="entry name" value="TPR-like"/>
    <property type="match status" value="1"/>
</dbReference>
<sequence length="543" mass="57846">MDVAENVQRARAAYAAGQWVAAREALRRQRRTTALDPDDLALLATCEWWLGDIPASVALAELAFRQQLAAGRVEAAARGALDLALICYTAGEGALGTAWYGRARRALAGHEQCVAHGYLVYIAAVSRLELDGELRVDVAAAGRAAARLSASADRLQDPALQAFADVIAGLAAVLHGHLQHGFDLLDEAMVAVVAGHLPPLWSGDIYCTVLHLCESLGDLVRMRMWTQAMESWVSPLCRTFTYYGVSRVHRLQLSSADGDWDRVEAELGARSQQLAPAHGWVAGEGFRELGDVRRLRGDTAGAETAYAAARELGIDPQPGAALLAAAGGAGGQALAQIHFALGTRRPFEGSRLLLAGVQIALACGAGQDARQFGTRLSEIAARYDTPGLHARNDHARGRLALAVGRYRDAHSHLGRALEVYRAQHYRYGVAEVHELLAETLDHLGEAGAASAERATALAIYRSLGAGPDVARLAESGPVPAGLTARELEVLAAMTAGASNRQVARQLVISEKTVSRHLGNIYRKLDVTSRTAAAAWAHRHGIGD</sequence>
<reference evidence="3" key="1">
    <citation type="journal article" date="2021" name="PeerJ">
        <title>Extensive microbial diversity within the chicken gut microbiome revealed by metagenomics and culture.</title>
        <authorList>
            <person name="Gilroy R."/>
            <person name="Ravi A."/>
            <person name="Getino M."/>
            <person name="Pursley I."/>
            <person name="Horton D.L."/>
            <person name="Alikhan N.F."/>
            <person name="Baker D."/>
            <person name="Gharbi K."/>
            <person name="Hall N."/>
            <person name="Watson M."/>
            <person name="Adriaenssens E.M."/>
            <person name="Foster-Nyarko E."/>
            <person name="Jarju S."/>
            <person name="Secka A."/>
            <person name="Antonio M."/>
            <person name="Oren A."/>
            <person name="Chaudhuri R.R."/>
            <person name="La Ragione R."/>
            <person name="Hildebrand F."/>
            <person name="Pallen M.J."/>
        </authorList>
    </citation>
    <scope>NUCLEOTIDE SEQUENCE</scope>
    <source>
        <strain evidence="3">ChiGjej4B4-7305</strain>
    </source>
</reference>
<protein>
    <submittedName>
        <fullName evidence="3">Helix-turn-helix transcriptional regulator</fullName>
    </submittedName>
</protein>
<evidence type="ECO:0000313" key="4">
    <source>
        <dbReference type="Proteomes" id="UP000824037"/>
    </source>
</evidence>
<proteinExistence type="predicted"/>
<dbReference type="GO" id="GO:0006355">
    <property type="term" value="P:regulation of DNA-templated transcription"/>
    <property type="evidence" value="ECO:0007669"/>
    <property type="project" value="InterPro"/>
</dbReference>
<dbReference type="SMART" id="SM00421">
    <property type="entry name" value="HTH_LUXR"/>
    <property type="match status" value="1"/>
</dbReference>
<evidence type="ECO:0000259" key="2">
    <source>
        <dbReference type="PROSITE" id="PS50043"/>
    </source>
</evidence>
<organism evidence="3 4">
    <name type="scientific">Candidatus Ruania gallistercoris</name>
    <dbReference type="NCBI Taxonomy" id="2838746"/>
    <lineage>
        <taxon>Bacteria</taxon>
        <taxon>Bacillati</taxon>
        <taxon>Actinomycetota</taxon>
        <taxon>Actinomycetes</taxon>
        <taxon>Micrococcales</taxon>
        <taxon>Ruaniaceae</taxon>
        <taxon>Ruania</taxon>
    </lineage>
</organism>
<dbReference type="InterPro" id="IPR000792">
    <property type="entry name" value="Tscrpt_reg_LuxR_C"/>
</dbReference>
<gene>
    <name evidence="3" type="ORF">H9815_16830</name>
</gene>
<comment type="caution">
    <text evidence="3">The sequence shown here is derived from an EMBL/GenBank/DDBJ whole genome shotgun (WGS) entry which is preliminary data.</text>
</comment>
<dbReference type="InterPro" id="IPR011990">
    <property type="entry name" value="TPR-like_helical_dom_sf"/>
</dbReference>
<dbReference type="InterPro" id="IPR039420">
    <property type="entry name" value="WalR-like"/>
</dbReference>
<dbReference type="EMBL" id="DXBY01000289">
    <property type="protein sequence ID" value="HIZ37443.1"/>
    <property type="molecule type" value="Genomic_DNA"/>
</dbReference>
<name>A0A9D2EH97_9MICO</name>
<dbReference type="AlphaFoldDB" id="A0A9D2EH97"/>
<accession>A0A9D2EH97</accession>
<dbReference type="Pfam" id="PF00196">
    <property type="entry name" value="GerE"/>
    <property type="match status" value="1"/>
</dbReference>
<dbReference type="PROSITE" id="PS00622">
    <property type="entry name" value="HTH_LUXR_1"/>
    <property type="match status" value="1"/>
</dbReference>
<dbReference type="InterPro" id="IPR016032">
    <property type="entry name" value="Sig_transdc_resp-reg_C-effctor"/>
</dbReference>
<dbReference type="Proteomes" id="UP000824037">
    <property type="component" value="Unassembled WGS sequence"/>
</dbReference>
<dbReference type="PANTHER" id="PTHR43214:SF43">
    <property type="entry name" value="TWO-COMPONENT RESPONSE REGULATOR"/>
    <property type="match status" value="1"/>
</dbReference>
<dbReference type="Gene3D" id="1.10.10.10">
    <property type="entry name" value="Winged helix-like DNA-binding domain superfamily/Winged helix DNA-binding domain"/>
    <property type="match status" value="1"/>
</dbReference>
<evidence type="ECO:0000313" key="3">
    <source>
        <dbReference type="EMBL" id="HIZ37443.1"/>
    </source>
</evidence>
<dbReference type="GO" id="GO:0003677">
    <property type="term" value="F:DNA binding"/>
    <property type="evidence" value="ECO:0007669"/>
    <property type="project" value="UniProtKB-KW"/>
</dbReference>
<dbReference type="InterPro" id="IPR036388">
    <property type="entry name" value="WH-like_DNA-bd_sf"/>
</dbReference>